<reference evidence="5" key="2">
    <citation type="journal article" date="2023" name="BMC Genomics">
        <title>Pest status, molecular evolution, and epigenetic factors derived from the genome assembly of Frankliniella fusca, a thysanopteran phytovirus vector.</title>
        <authorList>
            <person name="Catto M.A."/>
            <person name="Labadie P.E."/>
            <person name="Jacobson A.L."/>
            <person name="Kennedy G.G."/>
            <person name="Srinivasan R."/>
            <person name="Hunt B.G."/>
        </authorList>
    </citation>
    <scope>NUCLEOTIDE SEQUENCE</scope>
    <source>
        <strain evidence="5">PL_HMW_Pooled</strain>
    </source>
</reference>
<accession>A0AAE1GWZ5</accession>
<keyword evidence="6" id="KW-1185">Reference proteome</keyword>
<proteinExistence type="predicted"/>
<feature type="compositionally biased region" description="Low complexity" evidence="3">
    <location>
        <begin position="9"/>
        <end position="23"/>
    </location>
</feature>
<keyword evidence="1" id="KW-0863">Zinc-finger</keyword>
<keyword evidence="1" id="KW-0862">Zinc</keyword>
<dbReference type="Pfam" id="PF21787">
    <property type="entry name" value="TNP-like_RNaseH_N"/>
    <property type="match status" value="1"/>
</dbReference>
<evidence type="ECO:0000256" key="2">
    <source>
        <dbReference type="SAM" id="Coils"/>
    </source>
</evidence>
<feature type="region of interest" description="Disordered" evidence="3">
    <location>
        <begin position="1"/>
        <end position="80"/>
    </location>
</feature>
<evidence type="ECO:0000313" key="6">
    <source>
        <dbReference type="Proteomes" id="UP001219518"/>
    </source>
</evidence>
<comment type="caution">
    <text evidence="5">The sequence shown here is derived from an EMBL/GenBank/DDBJ whole genome shotgun (WGS) entry which is preliminary data.</text>
</comment>
<dbReference type="EMBL" id="JAHWGI010000195">
    <property type="protein sequence ID" value="KAK3910767.1"/>
    <property type="molecule type" value="Genomic_DNA"/>
</dbReference>
<dbReference type="InterPro" id="IPR048367">
    <property type="entry name" value="TNP-like_RNaseH_C"/>
</dbReference>
<dbReference type="GO" id="GO:0008270">
    <property type="term" value="F:zinc ion binding"/>
    <property type="evidence" value="ECO:0007669"/>
    <property type="project" value="UniProtKB-KW"/>
</dbReference>
<keyword evidence="2" id="KW-0175">Coiled coil</keyword>
<keyword evidence="1" id="KW-0479">Metal-binding</keyword>
<feature type="region of interest" description="Disordered" evidence="3">
    <location>
        <begin position="993"/>
        <end position="1022"/>
    </location>
</feature>
<feature type="coiled-coil region" evidence="2">
    <location>
        <begin position="435"/>
        <end position="462"/>
    </location>
</feature>
<reference evidence="5" key="1">
    <citation type="submission" date="2021-07" db="EMBL/GenBank/DDBJ databases">
        <authorList>
            <person name="Catto M.A."/>
            <person name="Jacobson A."/>
            <person name="Kennedy G."/>
            <person name="Labadie P."/>
            <person name="Hunt B.G."/>
            <person name="Srinivasan R."/>
        </authorList>
    </citation>
    <scope>NUCLEOTIDE SEQUENCE</scope>
    <source>
        <strain evidence="5">PL_HMW_Pooled</strain>
        <tissue evidence="5">Head</tissue>
    </source>
</reference>
<dbReference type="AlphaFoldDB" id="A0AAE1GWZ5"/>
<feature type="domain" description="C2H2-type" evidence="4">
    <location>
        <begin position="24"/>
        <end position="52"/>
    </location>
</feature>
<organism evidence="5 6">
    <name type="scientific">Frankliniella fusca</name>
    <dbReference type="NCBI Taxonomy" id="407009"/>
    <lineage>
        <taxon>Eukaryota</taxon>
        <taxon>Metazoa</taxon>
        <taxon>Ecdysozoa</taxon>
        <taxon>Arthropoda</taxon>
        <taxon>Hexapoda</taxon>
        <taxon>Insecta</taxon>
        <taxon>Pterygota</taxon>
        <taxon>Neoptera</taxon>
        <taxon>Paraneoptera</taxon>
        <taxon>Thysanoptera</taxon>
        <taxon>Terebrantia</taxon>
        <taxon>Thripoidea</taxon>
        <taxon>Thripidae</taxon>
        <taxon>Frankliniella</taxon>
    </lineage>
</organism>
<evidence type="ECO:0000256" key="3">
    <source>
        <dbReference type="SAM" id="MobiDB-lite"/>
    </source>
</evidence>
<dbReference type="InterPro" id="IPR048366">
    <property type="entry name" value="TNP-like_GBD"/>
</dbReference>
<feature type="compositionally biased region" description="Basic and acidic residues" evidence="3">
    <location>
        <begin position="28"/>
        <end position="39"/>
    </location>
</feature>
<protein>
    <submittedName>
        <fullName evidence="5">Transposable element P transposase</fullName>
    </submittedName>
</protein>
<dbReference type="InterPro" id="IPR048365">
    <property type="entry name" value="TNP-like_RNaseH_N"/>
</dbReference>
<dbReference type="InterPro" id="IPR013087">
    <property type="entry name" value="Znf_C2H2_type"/>
</dbReference>
<gene>
    <name evidence="5" type="ORF">KUF71_004255</name>
</gene>
<sequence length="1022" mass="116804">MSDEDSDGDAAGTSSTAEAGGSDLVCDECGKTFKSERGRNQHKQTKHSDASRRKRWGSAKAQVQSKKKGTKESKAKSAISTPVEKKKITVVVEDTNNDDAQEGNLPSTGQKKVSVMTENFSVGDDTEELSSVDVLICDNAENVSDFSYPADSHDVCVADCSLLDDSLAATDIIKDTAETFDEIVIKDVVQEFLMTSPAEEEEDFLFVDESGQIVYPDFEELESDFMIMETIQEEEWDEDPLPKQEELFGNILNPFECLLANLQSTVPDGWIIDASKKCLRLTLLSPCENVSVQKCIIWTGETIKIFVHNRALPQDCFIWKSIEGLDCLDFTDISLLSEHLLKLCYLVESCQVCKGVRLYSNLWSKAAEDKIGFAESEFYEEVACFRDNECPLLVGGSGSCVPCKKLFNLLRCRNYRENLNVDKDKKKTNYRYLTGEEAKERLRETQEEKRLLLKKLYKMKEKLRAYIEKSTVPVSTEFGTDLAKLFRENEKIMTPVQKLFWTEQLKSLSKQKNPQQMRWNPFVIRLALHLQMLSSSAYDYFQNFLNLPSKRILYDYSHYTEAKEGPQDVVMQMLSTKCREKCKEKSDKYFYLIFDEVDIRSGIVLKRSTGEVVGYVNLSDVEKELAAVEAEISEKTEPSRQLAKKLLVYLASGITNPLQAIVGVFTTGGNFTAGQIYTRTWDIVYRMENLGMKVLCLTCDGASVNKKFFKMHTNLDPTSRFIYKTQNIACGEDRPMFLITDPVHIVKSLRNNFSNSFSHKKTREMWKNGQIMSWAVIENVFYMTRSSKFLDLKLTKAHIKLTSHSCMKVIFAVQVMSLSMVKAIEYFKEELTSKNLCVEEVQTFIKLVNDWFDCLNGNSDPKGKRIKENDNLQPYIDINDPRFTLLTDKVLHFFNEWHKDVMNRPGKYTKDRREKMFISMLTFESLHTTTLSFIAIVKFLLEAGVSHVDARKLNQDKLEQFFGKLRMSFGGNRNPTASEAIQKIFIIDQLDDAARPPTKGSTEVTQEWLPDESPLPKKPRKM</sequence>
<name>A0AAE1GWZ5_9NEOP</name>
<dbReference type="PROSITE" id="PS00028">
    <property type="entry name" value="ZINC_FINGER_C2H2_1"/>
    <property type="match status" value="1"/>
</dbReference>
<dbReference type="Proteomes" id="UP001219518">
    <property type="component" value="Unassembled WGS sequence"/>
</dbReference>
<dbReference type="PROSITE" id="PS50157">
    <property type="entry name" value="ZINC_FINGER_C2H2_2"/>
    <property type="match status" value="1"/>
</dbReference>
<dbReference type="Pfam" id="PF21788">
    <property type="entry name" value="TNP-like_GBD"/>
    <property type="match status" value="1"/>
</dbReference>
<evidence type="ECO:0000256" key="1">
    <source>
        <dbReference type="PROSITE-ProRule" id="PRU00042"/>
    </source>
</evidence>
<evidence type="ECO:0000259" key="4">
    <source>
        <dbReference type="PROSITE" id="PS50157"/>
    </source>
</evidence>
<dbReference type="Pfam" id="PF21789">
    <property type="entry name" value="TNP-like_RNaseH_C"/>
    <property type="match status" value="1"/>
</dbReference>
<evidence type="ECO:0000313" key="5">
    <source>
        <dbReference type="EMBL" id="KAK3910767.1"/>
    </source>
</evidence>